<evidence type="ECO:0000256" key="1">
    <source>
        <dbReference type="ARBA" id="ARBA00004496"/>
    </source>
</evidence>
<dbReference type="AlphaFoldDB" id="A0A4V2KU78"/>
<dbReference type="PANTHER" id="PTHR38603">
    <property type="entry name" value="CHAPERONE NAPD"/>
    <property type="match status" value="1"/>
</dbReference>
<dbReference type="GO" id="GO:0005737">
    <property type="term" value="C:cytoplasm"/>
    <property type="evidence" value="ECO:0007669"/>
    <property type="project" value="UniProtKB-SubCell"/>
</dbReference>
<protein>
    <recommendedName>
        <fullName evidence="4">Chaperone NapD</fullName>
    </recommendedName>
    <alternativeName>
        <fullName evidence="4">NapA signal peptide-binding chaperone NapD</fullName>
    </alternativeName>
</protein>
<keyword evidence="2 4" id="KW-0963">Cytoplasm</keyword>
<evidence type="ECO:0000256" key="3">
    <source>
        <dbReference type="ARBA" id="ARBA00023186"/>
    </source>
</evidence>
<dbReference type="HAMAP" id="MF_02200">
    <property type="entry name" value="NapD"/>
    <property type="match status" value="1"/>
</dbReference>
<dbReference type="InterPro" id="IPR005623">
    <property type="entry name" value="Chaperone_NapD_NO3_reduct"/>
</dbReference>
<dbReference type="EMBL" id="SJFN01000004">
    <property type="protein sequence ID" value="TBW40295.1"/>
    <property type="molecule type" value="Genomic_DNA"/>
</dbReference>
<reference evidence="5 6" key="1">
    <citation type="submission" date="2019-02" db="EMBL/GenBank/DDBJ databases">
        <title>Siculibacillus lacustris gen. nov., sp. nov., a new rosette-forming bacterium isolated from a freshwater crater lake (Lake St. Ana, Romania).</title>
        <authorList>
            <person name="Felfoldi T."/>
            <person name="Marton Z."/>
            <person name="Szabo A."/>
            <person name="Mentes A."/>
            <person name="Boka K."/>
            <person name="Marialigeti K."/>
            <person name="Mathe I."/>
            <person name="Koncz M."/>
            <person name="Schumann P."/>
            <person name="Toth E."/>
        </authorList>
    </citation>
    <scope>NUCLEOTIDE SEQUENCE [LARGE SCALE GENOMIC DNA]</scope>
    <source>
        <strain evidence="5 6">SA-279</strain>
    </source>
</reference>
<dbReference type="GO" id="GO:0051224">
    <property type="term" value="P:negative regulation of protein transport"/>
    <property type="evidence" value="ECO:0007669"/>
    <property type="project" value="UniProtKB-UniRule"/>
</dbReference>
<dbReference type="Proteomes" id="UP000292781">
    <property type="component" value="Unassembled WGS sequence"/>
</dbReference>
<comment type="similarity">
    <text evidence="4">Belongs to the NapD family.</text>
</comment>
<dbReference type="GO" id="GO:0005048">
    <property type="term" value="F:signal sequence binding"/>
    <property type="evidence" value="ECO:0007669"/>
    <property type="project" value="UniProtKB-UniRule"/>
</dbReference>
<comment type="caution">
    <text evidence="5">The sequence shown here is derived from an EMBL/GenBank/DDBJ whole genome shotgun (WGS) entry which is preliminary data.</text>
</comment>
<accession>A0A4V2KU78</accession>
<proteinExistence type="inferred from homology"/>
<comment type="function">
    <text evidence="4">Chaperone for NapA, the catalytic subunit of the periplasmic nitrate reductase. It binds directly and specifically to the twin-arginine signal peptide of NapA, preventing premature interaction with the Tat translocase and premature export.</text>
</comment>
<dbReference type="Gene3D" id="3.30.70.920">
    <property type="match status" value="1"/>
</dbReference>
<gene>
    <name evidence="4" type="primary">napD</name>
    <name evidence="5" type="ORF">EYW49_03700</name>
</gene>
<organism evidence="5 6">
    <name type="scientific">Siculibacillus lacustris</name>
    <dbReference type="NCBI Taxonomy" id="1549641"/>
    <lineage>
        <taxon>Bacteria</taxon>
        <taxon>Pseudomonadati</taxon>
        <taxon>Pseudomonadota</taxon>
        <taxon>Alphaproteobacteria</taxon>
        <taxon>Hyphomicrobiales</taxon>
        <taxon>Ancalomicrobiaceae</taxon>
        <taxon>Siculibacillus</taxon>
    </lineage>
</organism>
<evidence type="ECO:0000313" key="5">
    <source>
        <dbReference type="EMBL" id="TBW40295.1"/>
    </source>
</evidence>
<dbReference type="Pfam" id="PF03927">
    <property type="entry name" value="NapD"/>
    <property type="match status" value="1"/>
</dbReference>
<comment type="subcellular location">
    <subcellularLocation>
        <location evidence="1 4">Cytoplasm</location>
    </subcellularLocation>
</comment>
<keyword evidence="6" id="KW-1185">Reference proteome</keyword>
<name>A0A4V2KU78_9HYPH</name>
<evidence type="ECO:0000313" key="6">
    <source>
        <dbReference type="Proteomes" id="UP000292781"/>
    </source>
</evidence>
<comment type="subunit">
    <text evidence="4">Interacts with the cytoplasmic NapA precursor.</text>
</comment>
<keyword evidence="3 4" id="KW-0143">Chaperone</keyword>
<evidence type="ECO:0000256" key="4">
    <source>
        <dbReference type="HAMAP-Rule" id="MF_02200"/>
    </source>
</evidence>
<dbReference type="OrthoDB" id="7306089at2"/>
<dbReference type="PANTHER" id="PTHR38603:SF1">
    <property type="entry name" value="CHAPERONE NAPD"/>
    <property type="match status" value="1"/>
</dbReference>
<evidence type="ECO:0000256" key="2">
    <source>
        <dbReference type="ARBA" id="ARBA00022490"/>
    </source>
</evidence>
<sequence>MSGHGRGGAPGRRPARGESMNVIGVLVHVAPQGLDTARAALAAMDGVEVHAASADGRLVVTATDVAGRFAADSLMAMNHVPHVIGTALVYHACEPDADEPAPRAA</sequence>